<evidence type="ECO:0000259" key="2">
    <source>
        <dbReference type="PROSITE" id="PS51084"/>
    </source>
</evidence>
<evidence type="ECO:0000313" key="4">
    <source>
        <dbReference type="Proteomes" id="UP000231409"/>
    </source>
</evidence>
<comment type="caution">
    <text evidence="3">The sequence shown here is derived from an EMBL/GenBank/DDBJ whole genome shotgun (WGS) entry which is preliminary data.</text>
</comment>
<dbReference type="Proteomes" id="UP000231409">
    <property type="component" value="Unassembled WGS sequence"/>
</dbReference>
<dbReference type="EMBL" id="NTFH01000008">
    <property type="protein sequence ID" value="PHQ14746.1"/>
    <property type="molecule type" value="Genomic_DNA"/>
</dbReference>
<dbReference type="RefSeq" id="WP_099614663.1">
    <property type="nucleotide sequence ID" value="NZ_KZ319371.1"/>
</dbReference>
<dbReference type="InterPro" id="IPR052908">
    <property type="entry name" value="AP-4-A_phosphorylase"/>
</dbReference>
<dbReference type="PANTHER" id="PTHR42997:SF1">
    <property type="entry name" value="AP-4-A PHOSPHORYLASE"/>
    <property type="match status" value="1"/>
</dbReference>
<accession>A0A2G1UJR7</accession>
<organism evidence="3 4">
    <name type="scientific">Marinobacter profundi</name>
    <dbReference type="NCBI Taxonomy" id="2666256"/>
    <lineage>
        <taxon>Bacteria</taxon>
        <taxon>Pseudomonadati</taxon>
        <taxon>Pseudomonadota</taxon>
        <taxon>Gammaproteobacteria</taxon>
        <taxon>Pseudomonadales</taxon>
        <taxon>Marinobacteraceae</taxon>
        <taxon>Marinobacter</taxon>
    </lineage>
</organism>
<reference evidence="3 4" key="1">
    <citation type="submission" date="2017-09" db="EMBL/GenBank/DDBJ databases">
        <title>The draft genome sequences of Marinobacter sp. PWS21.</title>
        <authorList>
            <person name="Cao J."/>
        </authorList>
    </citation>
    <scope>NUCLEOTIDE SEQUENCE [LARGE SCALE GENOMIC DNA]</scope>
    <source>
        <strain evidence="3 4">PWS21</strain>
    </source>
</reference>
<dbReference type="InterPro" id="IPR036265">
    <property type="entry name" value="HIT-like_sf"/>
</dbReference>
<evidence type="ECO:0000313" key="3">
    <source>
        <dbReference type="EMBL" id="PHQ14746.1"/>
    </source>
</evidence>
<feature type="short sequence motif" description="Histidine triad motif" evidence="1">
    <location>
        <begin position="97"/>
        <end position="101"/>
    </location>
</feature>
<protein>
    <submittedName>
        <fullName evidence="3">Diadenosine tetraphosphate hydrolase</fullName>
    </submittedName>
</protein>
<dbReference type="PANTHER" id="PTHR42997">
    <property type="entry name" value="HIT FAMILY HYDROLASE"/>
    <property type="match status" value="1"/>
</dbReference>
<keyword evidence="4" id="KW-1185">Reference proteome</keyword>
<dbReference type="Gene3D" id="3.30.428.10">
    <property type="entry name" value="HIT-like"/>
    <property type="match status" value="1"/>
</dbReference>
<keyword evidence="3" id="KW-0378">Hydrolase</keyword>
<proteinExistence type="predicted"/>
<dbReference type="Pfam" id="PF01230">
    <property type="entry name" value="HIT"/>
    <property type="match status" value="1"/>
</dbReference>
<dbReference type="AlphaFoldDB" id="A0A2G1UJR7"/>
<sequence>MIESCPFCTDATEVPLGELPSNELAYVRQDKFPVSEGHLLIIPKRHASDWFALTNDEKDAIMSLVDAAKHWLERHYKPAGYNIGMNCGDAAGQTIAHMHCHLIPRYAGDREDPRGGVRWVIPEKADYWSAI</sequence>
<gene>
    <name evidence="3" type="ORF">CLH61_10320</name>
</gene>
<feature type="domain" description="HIT" evidence="2">
    <location>
        <begin position="5"/>
        <end position="112"/>
    </location>
</feature>
<dbReference type="GO" id="GO:0016787">
    <property type="term" value="F:hydrolase activity"/>
    <property type="evidence" value="ECO:0007669"/>
    <property type="project" value="UniProtKB-KW"/>
</dbReference>
<name>A0A2G1UJR7_9GAMM</name>
<dbReference type="InterPro" id="IPR011146">
    <property type="entry name" value="HIT-like"/>
</dbReference>
<dbReference type="SUPFAM" id="SSF54197">
    <property type="entry name" value="HIT-like"/>
    <property type="match status" value="1"/>
</dbReference>
<dbReference type="PROSITE" id="PS51084">
    <property type="entry name" value="HIT_2"/>
    <property type="match status" value="1"/>
</dbReference>
<evidence type="ECO:0000256" key="1">
    <source>
        <dbReference type="PROSITE-ProRule" id="PRU00464"/>
    </source>
</evidence>